<dbReference type="OrthoDB" id="6502305at2"/>
<dbReference type="AlphaFoldDB" id="A0A099W4D8"/>
<dbReference type="RefSeq" id="WP_036087108.1">
    <property type="nucleotide sequence ID" value="NZ_CBCSHQ010000013.1"/>
</dbReference>
<dbReference type="STRING" id="1552123.EP57_12515"/>
<name>A0A099W4D8_9LIST</name>
<dbReference type="eggNOG" id="COG5434">
    <property type="taxonomic scope" value="Bacteria"/>
</dbReference>
<organism evidence="1 2">
    <name type="scientific">Listeria booriae</name>
    <dbReference type="NCBI Taxonomy" id="1552123"/>
    <lineage>
        <taxon>Bacteria</taxon>
        <taxon>Bacillati</taxon>
        <taxon>Bacillota</taxon>
        <taxon>Bacilli</taxon>
        <taxon>Bacillales</taxon>
        <taxon>Listeriaceae</taxon>
        <taxon>Listeria</taxon>
    </lineage>
</organism>
<dbReference type="Gene3D" id="2.160.20.10">
    <property type="entry name" value="Single-stranded right-handed beta-helix, Pectin lyase-like"/>
    <property type="match status" value="1"/>
</dbReference>
<reference evidence="1 2" key="1">
    <citation type="submission" date="2014-05" db="EMBL/GenBank/DDBJ databases">
        <title>Novel Listeriaceae from food processing environments.</title>
        <authorList>
            <person name="den Bakker H.C."/>
        </authorList>
    </citation>
    <scope>NUCLEOTIDE SEQUENCE [LARGE SCALE GENOMIC DNA]</scope>
    <source>
        <strain evidence="1 2">FSL A5-0281</strain>
    </source>
</reference>
<dbReference type="SMART" id="SM00710">
    <property type="entry name" value="PbH1"/>
    <property type="match status" value="7"/>
</dbReference>
<dbReference type="GeneID" id="58718174"/>
<evidence type="ECO:0000313" key="1">
    <source>
        <dbReference type="EMBL" id="KGL39877.1"/>
    </source>
</evidence>
<dbReference type="SUPFAM" id="SSF51126">
    <property type="entry name" value="Pectin lyase-like"/>
    <property type="match status" value="2"/>
</dbReference>
<dbReference type="InterPro" id="IPR006626">
    <property type="entry name" value="PbH1"/>
</dbReference>
<accession>A0A099W4D8</accession>
<comment type="caution">
    <text evidence="1">The sequence shown here is derived from an EMBL/GenBank/DDBJ whole genome shotgun (WGS) entry which is preliminary data.</text>
</comment>
<dbReference type="InterPro" id="IPR012334">
    <property type="entry name" value="Pectin_lyas_fold"/>
</dbReference>
<keyword evidence="2" id="KW-1185">Reference proteome</keyword>
<gene>
    <name evidence="1" type="ORF">EP57_12515</name>
</gene>
<dbReference type="Proteomes" id="UP000029844">
    <property type="component" value="Unassembled WGS sequence"/>
</dbReference>
<dbReference type="InterPro" id="IPR011050">
    <property type="entry name" value="Pectin_lyase_fold/virulence"/>
</dbReference>
<protein>
    <submittedName>
        <fullName evidence="1">Uncharacterized protein</fullName>
    </submittedName>
</protein>
<proteinExistence type="predicted"/>
<dbReference type="EMBL" id="JNFA01000025">
    <property type="protein sequence ID" value="KGL39877.1"/>
    <property type="molecule type" value="Genomic_DNA"/>
</dbReference>
<evidence type="ECO:0000313" key="2">
    <source>
        <dbReference type="Proteomes" id="UP000029844"/>
    </source>
</evidence>
<sequence>MTIGLVLDWLNILDFKEDEDVDYTQAFRRAVAAIEARQGGVLYIPSGTYEVRPNPALPLCSNLTIIGDGAQSIVKIADGTGAYKVIFGQESSTEARVESVYFERFTIDQNPTGNPVPSSNGVSQFAFSLKNFSKVHFRKMEFNPTTGANAICCNASRGSYVDTTCHDVTVEQCRFYRKSPNGVYVDNSAVYLNCPGSIVSNNKFFAEGNETIKARGCIETHGGKSVVSGNYSEGYATGVNAASREWGRDSANGEPVSLTPSNITITGNTFTKVKKGIQLWVNHPEDNTVPALTEAEWEAHTEEISLDNVVISDNTITVDVSDYTTSPANYYGISLAGDYQGNRWLHNISIGTNNIIFTGKSGTTVDVEEGIVPADFKSSYGIAFLLPIHLGNISIHNNLISNTPLSGIYLGRLSNGGTSKVSNVQGIKINDNILTNCAYLKQPPSTTSFIDLRGNILGASIQGNLMNDKFDVEKASYAIRLTPSPGKDIYIRNNVVTTKQQVTQIKNLISAGYEGTVRA</sequence>